<dbReference type="Proteomes" id="UP000232722">
    <property type="component" value="Unassembled WGS sequence"/>
</dbReference>
<dbReference type="VEuPathDB" id="FungiDB:RhiirA1_533647"/>
<evidence type="ECO:0000313" key="2">
    <source>
        <dbReference type="EMBL" id="PKC69195.1"/>
    </source>
</evidence>
<organism evidence="2 3">
    <name type="scientific">Rhizophagus irregularis</name>
    <dbReference type="NCBI Taxonomy" id="588596"/>
    <lineage>
        <taxon>Eukaryota</taxon>
        <taxon>Fungi</taxon>
        <taxon>Fungi incertae sedis</taxon>
        <taxon>Mucoromycota</taxon>
        <taxon>Glomeromycotina</taxon>
        <taxon>Glomeromycetes</taxon>
        <taxon>Glomerales</taxon>
        <taxon>Glomeraceae</taxon>
        <taxon>Rhizophagus</taxon>
    </lineage>
</organism>
<proteinExistence type="predicted"/>
<comment type="caution">
    <text evidence="2">The sequence shown here is derived from an EMBL/GenBank/DDBJ whole genome shotgun (WGS) entry which is preliminary data.</text>
</comment>
<dbReference type="Gene3D" id="1.25.40.10">
    <property type="entry name" value="Tetratricopeptide repeat domain"/>
    <property type="match status" value="1"/>
</dbReference>
<evidence type="ECO:0000313" key="4">
    <source>
        <dbReference type="Proteomes" id="UP000232722"/>
    </source>
</evidence>
<sequence length="51" mass="5621">MYLYRIAAKGGNCDAQKGLALLYKKGEGVEKDLEDLDNIVLGAAFRFKSII</sequence>
<evidence type="ECO:0000313" key="1">
    <source>
        <dbReference type="EMBL" id="PKC09123.1"/>
    </source>
</evidence>
<dbReference type="OrthoDB" id="10312420at2759"/>
<reference evidence="1 4" key="2">
    <citation type="submission" date="2017-09" db="EMBL/GenBank/DDBJ databases">
        <title>Extensive intraspecific genome diversity in a model arbuscular mycorrhizal fungus.</title>
        <authorList>
            <person name="Chen E.C."/>
            <person name="Morin E."/>
            <person name="Beaudet D."/>
            <person name="Noel J."/>
            <person name="Ndikumana S."/>
            <person name="Charron P."/>
            <person name="St-Onge C."/>
            <person name="Giorgi J."/>
            <person name="Grigoriev I.V."/>
            <person name="Roux C."/>
            <person name="Martin F.M."/>
            <person name="Corradi N."/>
        </authorList>
    </citation>
    <scope>NUCLEOTIDE SEQUENCE [LARGE SCALE GENOMIC DNA]</scope>
    <source>
        <strain evidence="1 4">A5</strain>
    </source>
</reference>
<evidence type="ECO:0000313" key="3">
    <source>
        <dbReference type="Proteomes" id="UP000232688"/>
    </source>
</evidence>
<dbReference type="EMBL" id="LLXJ01000486">
    <property type="protein sequence ID" value="PKC09123.1"/>
    <property type="molecule type" value="Genomic_DNA"/>
</dbReference>
<name>A0A2I1EE49_9GLOM</name>
<gene>
    <name evidence="2" type="ORF">RhiirA1_533647</name>
    <name evidence="1" type="ORF">RhiirA5_499483</name>
</gene>
<dbReference type="Proteomes" id="UP000232688">
    <property type="component" value="Unassembled WGS sequence"/>
</dbReference>
<dbReference type="EMBL" id="LLXH01000290">
    <property type="protein sequence ID" value="PKC69195.1"/>
    <property type="molecule type" value="Genomic_DNA"/>
</dbReference>
<reference evidence="2 3" key="4">
    <citation type="submission" date="2017-10" db="EMBL/GenBank/DDBJ databases">
        <title>Genome analyses suggest a sexual origin of heterokaryosis in a supposedly ancient asexual fungus.</title>
        <authorList>
            <person name="Corradi N."/>
            <person name="Sedzielewska K."/>
            <person name="Noel J."/>
            <person name="Charron P."/>
            <person name="Farinelli L."/>
            <person name="Marton T."/>
            <person name="Kruger M."/>
            <person name="Pelin A."/>
            <person name="Brachmann A."/>
            <person name="Corradi N."/>
        </authorList>
    </citation>
    <scope>NUCLEOTIDE SEQUENCE [LARGE SCALE GENOMIC DNA]</scope>
    <source>
        <strain evidence="2 3">A1</strain>
    </source>
</reference>
<accession>A0A2I1EE49</accession>
<dbReference type="AlphaFoldDB" id="A0A2I1EE49"/>
<protein>
    <submittedName>
        <fullName evidence="2">Uncharacterized protein</fullName>
    </submittedName>
</protein>
<reference evidence="1 4" key="1">
    <citation type="submission" date="2016-04" db="EMBL/GenBank/DDBJ databases">
        <title>Genome analyses suggest a sexual origin of heterokaryosis in a supposedly ancient asexual fungus.</title>
        <authorList>
            <person name="Ropars J."/>
            <person name="Sedzielewska K."/>
            <person name="Noel J."/>
            <person name="Charron P."/>
            <person name="Farinelli L."/>
            <person name="Marton T."/>
            <person name="Kruger M."/>
            <person name="Pelin A."/>
            <person name="Brachmann A."/>
            <person name="Corradi N."/>
        </authorList>
    </citation>
    <scope>NUCLEOTIDE SEQUENCE [LARGE SCALE GENOMIC DNA]</scope>
    <source>
        <strain evidence="1 4">A5</strain>
    </source>
</reference>
<dbReference type="InterPro" id="IPR011990">
    <property type="entry name" value="TPR-like_helical_dom_sf"/>
</dbReference>
<dbReference type="SUPFAM" id="SSF81901">
    <property type="entry name" value="HCP-like"/>
    <property type="match status" value="1"/>
</dbReference>
<reference evidence="2 3" key="3">
    <citation type="submission" date="2017-10" db="EMBL/GenBank/DDBJ databases">
        <title>Extensive intraspecific genome diversity in a model arbuscular mycorrhizal fungus.</title>
        <authorList>
            <person name="Chen E.C.H."/>
            <person name="Morin E."/>
            <person name="Baudet D."/>
            <person name="Noel J."/>
            <person name="Ndikumana S."/>
            <person name="Charron P."/>
            <person name="St-Onge C."/>
            <person name="Giorgi J."/>
            <person name="Grigoriev I.V."/>
            <person name="Roux C."/>
            <person name="Martin F.M."/>
            <person name="Corradi N."/>
        </authorList>
    </citation>
    <scope>NUCLEOTIDE SEQUENCE [LARGE SCALE GENOMIC DNA]</scope>
    <source>
        <strain evidence="2 3">A1</strain>
    </source>
</reference>